<organism evidence="3 4">
    <name type="scientific">Streptomyces flavidovirens</name>
    <dbReference type="NCBI Taxonomy" id="67298"/>
    <lineage>
        <taxon>Bacteria</taxon>
        <taxon>Bacillati</taxon>
        <taxon>Actinomycetota</taxon>
        <taxon>Actinomycetes</taxon>
        <taxon>Kitasatosporales</taxon>
        <taxon>Streptomycetaceae</taxon>
        <taxon>Streptomyces</taxon>
    </lineage>
</organism>
<keyword evidence="2" id="KW-0472">Membrane</keyword>
<protein>
    <submittedName>
        <fullName evidence="3">Uncharacterized protein</fullName>
    </submittedName>
</protein>
<gene>
    <name evidence="3" type="ORF">ACFYWW_30715</name>
</gene>
<evidence type="ECO:0000256" key="2">
    <source>
        <dbReference type="SAM" id="Phobius"/>
    </source>
</evidence>
<keyword evidence="4" id="KW-1185">Reference proteome</keyword>
<sequence>MGPGLGVPKERGADRRHASSPPFSGIIILHAGICVVLAGNAENLLDNRRQVLTADVRGITIAV</sequence>
<feature type="compositionally biased region" description="Basic and acidic residues" evidence="1">
    <location>
        <begin position="8"/>
        <end position="17"/>
    </location>
</feature>
<accession>A0ABW6RR49</accession>
<feature type="transmembrane region" description="Helical" evidence="2">
    <location>
        <begin position="20"/>
        <end position="39"/>
    </location>
</feature>
<reference evidence="3 4" key="1">
    <citation type="submission" date="2024-10" db="EMBL/GenBank/DDBJ databases">
        <title>The Natural Products Discovery Center: Release of the First 8490 Sequenced Strains for Exploring Actinobacteria Biosynthetic Diversity.</title>
        <authorList>
            <person name="Kalkreuter E."/>
            <person name="Kautsar S.A."/>
            <person name="Yang D."/>
            <person name="Bader C.D."/>
            <person name="Teijaro C.N."/>
            <person name="Fluegel L."/>
            <person name="Davis C.M."/>
            <person name="Simpson J.R."/>
            <person name="Lauterbach L."/>
            <person name="Steele A.D."/>
            <person name="Gui C."/>
            <person name="Meng S."/>
            <person name="Li G."/>
            <person name="Viehrig K."/>
            <person name="Ye F."/>
            <person name="Su P."/>
            <person name="Kiefer A.F."/>
            <person name="Nichols A."/>
            <person name="Cepeda A.J."/>
            <person name="Yan W."/>
            <person name="Fan B."/>
            <person name="Jiang Y."/>
            <person name="Adhikari A."/>
            <person name="Zheng C.-J."/>
            <person name="Schuster L."/>
            <person name="Cowan T.M."/>
            <person name="Smanski M.J."/>
            <person name="Chevrette M.G."/>
            <person name="De Carvalho L.P.S."/>
            <person name="Shen B."/>
        </authorList>
    </citation>
    <scope>NUCLEOTIDE SEQUENCE [LARGE SCALE GENOMIC DNA]</scope>
    <source>
        <strain evidence="3 4">NPDC003029</strain>
    </source>
</reference>
<name>A0ABW6RR49_9ACTN</name>
<proteinExistence type="predicted"/>
<keyword evidence="2" id="KW-0812">Transmembrane</keyword>
<dbReference type="Proteomes" id="UP001601976">
    <property type="component" value="Unassembled WGS sequence"/>
</dbReference>
<keyword evidence="2" id="KW-1133">Transmembrane helix</keyword>
<comment type="caution">
    <text evidence="3">The sequence shown here is derived from an EMBL/GenBank/DDBJ whole genome shotgun (WGS) entry which is preliminary data.</text>
</comment>
<evidence type="ECO:0000313" key="4">
    <source>
        <dbReference type="Proteomes" id="UP001601976"/>
    </source>
</evidence>
<dbReference type="RefSeq" id="WP_387898351.1">
    <property type="nucleotide sequence ID" value="NZ_JBIAPK010000012.1"/>
</dbReference>
<dbReference type="EMBL" id="JBIAPK010000012">
    <property type="protein sequence ID" value="MFF3343037.1"/>
    <property type="molecule type" value="Genomic_DNA"/>
</dbReference>
<evidence type="ECO:0000313" key="3">
    <source>
        <dbReference type="EMBL" id="MFF3343037.1"/>
    </source>
</evidence>
<feature type="region of interest" description="Disordered" evidence="1">
    <location>
        <begin position="1"/>
        <end position="22"/>
    </location>
</feature>
<evidence type="ECO:0000256" key="1">
    <source>
        <dbReference type="SAM" id="MobiDB-lite"/>
    </source>
</evidence>